<protein>
    <submittedName>
        <fullName evidence="1">Sulfoxide reductase catalytic subunit YedY</fullName>
        <ecNumber evidence="1">1.8.-.-</ecNumber>
    </submittedName>
</protein>
<dbReference type="GO" id="GO:0016491">
    <property type="term" value="F:oxidoreductase activity"/>
    <property type="evidence" value="ECO:0007669"/>
    <property type="project" value="UniProtKB-KW"/>
</dbReference>
<dbReference type="Proteomes" id="UP000595663">
    <property type="component" value="Chromosome"/>
</dbReference>
<dbReference type="RefSeq" id="WP_019620664.1">
    <property type="nucleotide sequence ID" value="NZ_AP014545.1"/>
</dbReference>
<name>A0A7R6P3J8_9GAMM</name>
<sequence length="199" mass="22120">MKTFLRENPTIAFGLALPLLLVVVFLLLSGVPSLLVAPPQYDLLFATEYYNYQKGLKISVINKQVQITNLGQPQNNQNPRIWRYTATTGAVKEIAFILPPDPTLSIHKPNTADTLSPNTLIEVPDLKGLTVDSSSIAPDGYEFSIGNRSSRNIFGGLFYSSRYRHDAILTKNGRSIHLPDATGRYYRGNTHFIGWVVSP</sequence>
<dbReference type="EMBL" id="AP014545">
    <property type="protein sequence ID" value="BBB26553.1"/>
    <property type="molecule type" value="Genomic_DNA"/>
</dbReference>
<dbReference type="OrthoDB" id="7061677at2"/>
<evidence type="ECO:0000313" key="1">
    <source>
        <dbReference type="EMBL" id="BBB26553.1"/>
    </source>
</evidence>
<keyword evidence="1" id="KW-0560">Oxidoreductase</keyword>
<organism evidence="1 2">
    <name type="scientific">Amphritea japonica ATCC BAA-1530</name>
    <dbReference type="NCBI Taxonomy" id="1278309"/>
    <lineage>
        <taxon>Bacteria</taxon>
        <taxon>Pseudomonadati</taxon>
        <taxon>Pseudomonadota</taxon>
        <taxon>Gammaproteobacteria</taxon>
        <taxon>Oceanospirillales</taxon>
        <taxon>Oceanospirillaceae</taxon>
        <taxon>Amphritea</taxon>
    </lineage>
</organism>
<dbReference type="AlphaFoldDB" id="A0A7R6P3J8"/>
<reference evidence="1 2" key="1">
    <citation type="journal article" date="2008" name="Int. J. Syst. Evol. Microbiol.">
        <title>Amphritea japonica sp. nov. and Amphritea balenae sp. nov., isolated from the sediment adjacent to sperm whale carcasses off Kagoshima, Japan.</title>
        <authorList>
            <person name="Miyazaki M."/>
            <person name="Nogi Y."/>
            <person name="Fujiwara Y."/>
            <person name="Kawato M."/>
            <person name="Nagahama T."/>
            <person name="Kubokawa K."/>
            <person name="Horikoshi K."/>
        </authorList>
    </citation>
    <scope>NUCLEOTIDE SEQUENCE [LARGE SCALE GENOMIC DNA]</scope>
    <source>
        <strain evidence="1 2">ATCC BAA-1530</strain>
    </source>
</reference>
<dbReference type="KEGG" id="ajp:AMJAP_1962"/>
<accession>A0A7R6P3J8</accession>
<keyword evidence="2" id="KW-1185">Reference proteome</keyword>
<gene>
    <name evidence="1" type="ORF">AMJAP_1962</name>
</gene>
<dbReference type="EC" id="1.8.-.-" evidence="1"/>
<proteinExistence type="predicted"/>
<evidence type="ECO:0000313" key="2">
    <source>
        <dbReference type="Proteomes" id="UP000595663"/>
    </source>
</evidence>